<evidence type="ECO:0000259" key="1">
    <source>
        <dbReference type="PROSITE" id="PS51186"/>
    </source>
</evidence>
<gene>
    <name evidence="2" type="ORF">QJS35_21630</name>
</gene>
<name>A0ABV1KY57_9BACL</name>
<dbReference type="RefSeq" id="WP_232184799.1">
    <property type="nucleotide sequence ID" value="NZ_JAIOAP010000003.1"/>
</dbReference>
<accession>A0ABV1KY57</accession>
<dbReference type="InterPro" id="IPR000182">
    <property type="entry name" value="GNAT_dom"/>
</dbReference>
<proteinExistence type="predicted"/>
<feature type="domain" description="N-acetyltransferase" evidence="1">
    <location>
        <begin position="3"/>
        <end position="142"/>
    </location>
</feature>
<organism evidence="2 3">
    <name type="scientific">Cohnella silvisoli</name>
    <dbReference type="NCBI Taxonomy" id="2873699"/>
    <lineage>
        <taxon>Bacteria</taxon>
        <taxon>Bacillati</taxon>
        <taxon>Bacillota</taxon>
        <taxon>Bacilli</taxon>
        <taxon>Bacillales</taxon>
        <taxon>Paenibacillaceae</taxon>
        <taxon>Cohnella</taxon>
    </lineage>
</organism>
<comment type="caution">
    <text evidence="2">The sequence shown here is derived from an EMBL/GenBank/DDBJ whole genome shotgun (WGS) entry which is preliminary data.</text>
</comment>
<protein>
    <submittedName>
        <fullName evidence="2">GNAT family N-acetyltransferase</fullName>
    </submittedName>
</protein>
<dbReference type="Gene3D" id="3.40.630.30">
    <property type="match status" value="1"/>
</dbReference>
<evidence type="ECO:0000313" key="3">
    <source>
        <dbReference type="Proteomes" id="UP001493487"/>
    </source>
</evidence>
<dbReference type="Proteomes" id="UP001493487">
    <property type="component" value="Unassembled WGS sequence"/>
</dbReference>
<evidence type="ECO:0000313" key="2">
    <source>
        <dbReference type="EMBL" id="MEQ4484993.1"/>
    </source>
</evidence>
<dbReference type="Pfam" id="PF13508">
    <property type="entry name" value="Acetyltransf_7"/>
    <property type="match status" value="1"/>
</dbReference>
<keyword evidence="3" id="KW-1185">Reference proteome</keyword>
<reference evidence="2 3" key="1">
    <citation type="journal article" date="2023" name="Genome Announc.">
        <title>Pan-Genome Analyses of the Genus Cohnella and Proposal of the Novel Species Cohnella silvisoli sp. nov., Isolated from Forest Soil.</title>
        <authorList>
            <person name="Wang C."/>
            <person name="Mao L."/>
            <person name="Bao G."/>
            <person name="Zhu H."/>
        </authorList>
    </citation>
    <scope>NUCLEOTIDE SEQUENCE [LARGE SCALE GENOMIC DNA]</scope>
    <source>
        <strain evidence="2 3">NL03-T5-1</strain>
    </source>
</reference>
<dbReference type="InterPro" id="IPR016181">
    <property type="entry name" value="Acyl_CoA_acyltransferase"/>
</dbReference>
<dbReference type="PROSITE" id="PS51186">
    <property type="entry name" value="GNAT"/>
    <property type="match status" value="1"/>
</dbReference>
<dbReference type="SUPFAM" id="SSF55729">
    <property type="entry name" value="Acyl-CoA N-acyltransferases (Nat)"/>
    <property type="match status" value="1"/>
</dbReference>
<sequence length="142" mass="16226">MLLNIKSKLEDTTIMELIELATYPDPEHVTATINEYNDNPELELKGYYLGDQVIGIIGYRMNANSILELRHIAVLPEERLHGFGRGMILDVLSLNEPKEIITETDETAINFYRNIGFTIESLGEKYPGVERFKCTYVAEIED</sequence>
<dbReference type="EMBL" id="JASKHM010000013">
    <property type="protein sequence ID" value="MEQ4484993.1"/>
    <property type="molecule type" value="Genomic_DNA"/>
</dbReference>